<dbReference type="Proteomes" id="UP001217089">
    <property type="component" value="Unassembled WGS sequence"/>
</dbReference>
<gene>
    <name evidence="5" type="ORF">KUTeg_011536</name>
</gene>
<dbReference type="Gene3D" id="3.40.50.300">
    <property type="entry name" value="P-loop containing nucleotide triphosphate hydrolases"/>
    <property type="match status" value="1"/>
</dbReference>
<accession>A0ABQ9F0E7</accession>
<dbReference type="PROSITE" id="PS51424">
    <property type="entry name" value="ROC"/>
    <property type="match status" value="1"/>
</dbReference>
<dbReference type="PRINTS" id="PR00449">
    <property type="entry name" value="RASTRNSFRMNG"/>
</dbReference>
<dbReference type="Gene3D" id="3.80.10.10">
    <property type="entry name" value="Ribonuclease Inhibitor"/>
    <property type="match status" value="1"/>
</dbReference>
<keyword evidence="2" id="KW-0547">Nucleotide-binding</keyword>
<evidence type="ECO:0000313" key="6">
    <source>
        <dbReference type="Proteomes" id="UP001217089"/>
    </source>
</evidence>
<reference evidence="5 6" key="1">
    <citation type="submission" date="2022-12" db="EMBL/GenBank/DDBJ databases">
        <title>Chromosome-level genome of Tegillarca granosa.</title>
        <authorList>
            <person name="Kim J."/>
        </authorList>
    </citation>
    <scope>NUCLEOTIDE SEQUENCE [LARGE SCALE GENOMIC DNA]</scope>
    <source>
        <strain evidence="5">Teg-2019</strain>
        <tissue evidence="5">Adductor muscle</tissue>
    </source>
</reference>
<keyword evidence="6" id="KW-1185">Reference proteome</keyword>
<name>A0ABQ9F0E7_TEGGR</name>
<dbReference type="InterPro" id="IPR020859">
    <property type="entry name" value="ROC"/>
</dbReference>
<feature type="compositionally biased region" description="Acidic residues" evidence="3">
    <location>
        <begin position="485"/>
        <end position="499"/>
    </location>
</feature>
<feature type="domain" description="Roc" evidence="4">
    <location>
        <begin position="133"/>
        <end position="361"/>
    </location>
</feature>
<protein>
    <recommendedName>
        <fullName evidence="4">Roc domain-containing protein</fullName>
    </recommendedName>
</protein>
<organism evidence="5 6">
    <name type="scientific">Tegillarca granosa</name>
    <name type="common">Malaysian cockle</name>
    <name type="synonym">Anadara granosa</name>
    <dbReference type="NCBI Taxonomy" id="220873"/>
    <lineage>
        <taxon>Eukaryota</taxon>
        <taxon>Metazoa</taxon>
        <taxon>Spiralia</taxon>
        <taxon>Lophotrochozoa</taxon>
        <taxon>Mollusca</taxon>
        <taxon>Bivalvia</taxon>
        <taxon>Autobranchia</taxon>
        <taxon>Pteriomorphia</taxon>
        <taxon>Arcoida</taxon>
        <taxon>Arcoidea</taxon>
        <taxon>Arcidae</taxon>
        <taxon>Tegillarca</taxon>
    </lineage>
</organism>
<dbReference type="Pfam" id="PF08477">
    <property type="entry name" value="Roc"/>
    <property type="match status" value="1"/>
</dbReference>
<evidence type="ECO:0000256" key="2">
    <source>
        <dbReference type="ARBA" id="ARBA00022741"/>
    </source>
</evidence>
<dbReference type="EMBL" id="JARBDR010000640">
    <property type="protein sequence ID" value="KAJ8309671.1"/>
    <property type="molecule type" value="Genomic_DNA"/>
</dbReference>
<evidence type="ECO:0000256" key="1">
    <source>
        <dbReference type="ARBA" id="ARBA00022737"/>
    </source>
</evidence>
<proteinExistence type="predicted"/>
<feature type="region of interest" description="Disordered" evidence="3">
    <location>
        <begin position="436"/>
        <end position="501"/>
    </location>
</feature>
<dbReference type="InterPro" id="IPR032675">
    <property type="entry name" value="LRR_dom_sf"/>
</dbReference>
<dbReference type="InterPro" id="IPR027417">
    <property type="entry name" value="P-loop_NTPase"/>
</dbReference>
<dbReference type="SUPFAM" id="SSF52540">
    <property type="entry name" value="P-loop containing nucleoside triphosphate hydrolases"/>
    <property type="match status" value="1"/>
</dbReference>
<comment type="caution">
    <text evidence="5">The sequence shown here is derived from an EMBL/GenBank/DDBJ whole genome shotgun (WGS) entry which is preliminary data.</text>
</comment>
<dbReference type="SUPFAM" id="SSF52058">
    <property type="entry name" value="L domain-like"/>
    <property type="match status" value="1"/>
</dbReference>
<evidence type="ECO:0000313" key="5">
    <source>
        <dbReference type="EMBL" id="KAJ8309671.1"/>
    </source>
</evidence>
<keyword evidence="1" id="KW-0677">Repeat</keyword>
<dbReference type="PROSITE" id="PS51450">
    <property type="entry name" value="LRR"/>
    <property type="match status" value="1"/>
</dbReference>
<dbReference type="InterPro" id="IPR001611">
    <property type="entry name" value="Leu-rich_rpt"/>
</dbReference>
<evidence type="ECO:0000259" key="4">
    <source>
        <dbReference type="PROSITE" id="PS51424"/>
    </source>
</evidence>
<evidence type="ECO:0000256" key="3">
    <source>
        <dbReference type="SAM" id="MobiDB-lite"/>
    </source>
</evidence>
<sequence length="529" mass="60352">MNKKPKPTLVRSRSHSADVFLLPNLMVLNASYNKISKIPTFNVKVHNKHWVSEVDLSDNDLMKFPSHLLLMTKKLDLGSNKIQTLNMNTMKTLEGSNDQELVIDGNPLKFPPVDICESGIKLMMEYFHEVRLEMKFYRGIKVLVLGSHRSGKTSLVMSLQDQQARLTDEVHEKGAGIDCYDASFELEPGTDDLPGKSLQVGLWDFCGHPFYLYPHYVFFEQPSLAILTFNMKEYSDDRFDELIGCWFDWMIAKTNSICVLLVGTHSDKMSKTEIRKVSKDVKAKLTEYRNEHEKIINERVDKIVERQKISPTLQDQLSGFRRILMCMETFKVQGDVAVTSAANFKGYDLLKDAIITVANDHEKFPQVLTEVKTFWVDVENYLESKGSEMDVPVMHWDDYVPEITGKFGMKRLIRDITNDVVRNLHKARQQRRVAMVNGPSLPEMLERDSLESSPAQMGGRRRGGVLPVPDLSKIKLPQFATELTNSDEDDNPDDTDDITSDVIPSDILKKLRVNFALNDDTGTDGDYEN</sequence>